<dbReference type="Proteomes" id="UP000186104">
    <property type="component" value="Chromosome"/>
</dbReference>
<dbReference type="KEGG" id="dtm:BJL86_1588"/>
<evidence type="ECO:0000313" key="1">
    <source>
        <dbReference type="EMBL" id="ANI92365.1"/>
    </source>
</evidence>
<gene>
    <name evidence="1" type="ORF">BJL86_1588</name>
</gene>
<organism evidence="1 2">
    <name type="scientific">Dietzia timorensis</name>
    <dbReference type="NCBI Taxonomy" id="499555"/>
    <lineage>
        <taxon>Bacteria</taxon>
        <taxon>Bacillati</taxon>
        <taxon>Actinomycetota</taxon>
        <taxon>Actinomycetes</taxon>
        <taxon>Mycobacteriales</taxon>
        <taxon>Dietziaceae</taxon>
        <taxon>Dietzia</taxon>
    </lineage>
</organism>
<accession>A0A173LJA5</accession>
<protein>
    <submittedName>
        <fullName evidence="1">Uncharacterized protein</fullName>
    </submittedName>
</protein>
<sequence length="60" mass="7042">MFNDVAYAVLAAREVLKHREPRWFRQGMKYCRERVARFCEARNIADIIVSHTAIISPYGD</sequence>
<dbReference type="EMBL" id="CP015961">
    <property type="protein sequence ID" value="ANI92365.1"/>
    <property type="molecule type" value="Genomic_DNA"/>
</dbReference>
<name>A0A173LJA5_9ACTN</name>
<reference evidence="1 2" key="1">
    <citation type="submission" date="2016-06" db="EMBL/GenBank/DDBJ databases">
        <title>Complete genome sequence of a saline-alkali tolerant type strain Dietzia timorensis ID05-A0528T.</title>
        <authorList>
            <person name="Wu X."/>
        </authorList>
    </citation>
    <scope>NUCLEOTIDE SEQUENCE [LARGE SCALE GENOMIC DNA]</scope>
    <source>
        <strain evidence="1 2">ID05-A0528</strain>
    </source>
</reference>
<proteinExistence type="predicted"/>
<keyword evidence="2" id="KW-1185">Reference proteome</keyword>
<dbReference type="AlphaFoldDB" id="A0A173LJA5"/>
<evidence type="ECO:0000313" key="2">
    <source>
        <dbReference type="Proteomes" id="UP000186104"/>
    </source>
</evidence>